<dbReference type="RefSeq" id="WP_052735879.1">
    <property type="nucleotide sequence ID" value="NZ_CP011312.1"/>
</dbReference>
<name>A0A0F6R053_9CORY</name>
<dbReference type="EMBL" id="CP011312">
    <property type="protein sequence ID" value="AKE41100.1"/>
    <property type="molecule type" value="Genomic_DNA"/>
</dbReference>
<dbReference type="Pfam" id="PF25310">
    <property type="entry name" value="VG15"/>
    <property type="match status" value="1"/>
</dbReference>
<keyword evidence="2" id="KW-1185">Reference proteome</keyword>
<reference evidence="1 2" key="1">
    <citation type="journal article" date="2015" name="Genome Announc.">
        <title>Complete Genome Sequence of Corynebacterium kutscheri DSM 20755, a Corynebacterial Type Strain with Remarkably Low G+C Content of Chromosomal DNA.</title>
        <authorList>
            <person name="Ruckert C."/>
            <person name="Albersmeier A."/>
            <person name="Winkler A."/>
            <person name="Tauch A."/>
        </authorList>
    </citation>
    <scope>NUCLEOTIDE SEQUENCE [LARGE SCALE GENOMIC DNA]</scope>
    <source>
        <strain evidence="1 2">DSM 20755</strain>
    </source>
</reference>
<dbReference type="InterPro" id="IPR057369">
    <property type="entry name" value="VG15"/>
</dbReference>
<accession>A0A0F6R053</accession>
<protein>
    <submittedName>
        <fullName evidence="1">Uncharacterized protein</fullName>
    </submittedName>
</protein>
<dbReference type="AlphaFoldDB" id="A0A0F6R053"/>
<dbReference type="Proteomes" id="UP000033457">
    <property type="component" value="Chromosome"/>
</dbReference>
<dbReference type="STRING" id="35755.UL82_04580"/>
<organism evidence="1 2">
    <name type="scientific">Corynebacterium kutscheri</name>
    <dbReference type="NCBI Taxonomy" id="35755"/>
    <lineage>
        <taxon>Bacteria</taxon>
        <taxon>Bacillati</taxon>
        <taxon>Actinomycetota</taxon>
        <taxon>Actinomycetes</taxon>
        <taxon>Mycobacteriales</taxon>
        <taxon>Corynebacteriaceae</taxon>
        <taxon>Corynebacterium</taxon>
    </lineage>
</organism>
<proteinExistence type="predicted"/>
<evidence type="ECO:0000313" key="2">
    <source>
        <dbReference type="Proteomes" id="UP000033457"/>
    </source>
</evidence>
<evidence type="ECO:0000313" key="1">
    <source>
        <dbReference type="EMBL" id="AKE41100.1"/>
    </source>
</evidence>
<dbReference type="OrthoDB" id="3194844at2"/>
<dbReference type="HOGENOM" id="CLU_688245_0_0_11"/>
<dbReference type="KEGG" id="cku:UL82_04580"/>
<gene>
    <name evidence="1" type="ORF">UL82_04580</name>
</gene>
<sequence length="391" mass="44570">MVRNPELDKQYSDALDMLRMLAQRDLVSWWKQTAELSFADQKKILTDPFYAIVHTYGEYAAHAAANYLFLTRSLDEHLAGLEYPEVADPVGFEQARGSFRWAMNTSRKGEDFHRALALRKLGGIVNRLVMQPARDIVYQATLRAGTLFARLPEPGACAFCLMLASRGGVYSRDTVGAGGRQFHDNCRCLGIEVNRDGSDLPKINRELKDLWAQTSREFGGSLELRDWQHTITAMREQRGGNIDWPKLQYARTPRYRHGGKSMVFEGEKLPSLKKMPGHVLHGWRDHIARDGSGRPHDESLADGHRWDSKREGVSKFPKEWTDQKIVDAVRDALEKPSYYWSGGARRFVWRQVDDILLEVSYDVLPGGKVVFNTAHPAKRMKKGAKKNAHRF</sequence>